<name>A0A4P9C942_EUBML</name>
<dbReference type="InterPro" id="IPR011330">
    <property type="entry name" value="Glyco_hydro/deAcase_b/a-brl"/>
</dbReference>
<organism evidence="2 3">
    <name type="scientific">Eubacterium maltosivorans</name>
    <dbReference type="NCBI Taxonomy" id="2041044"/>
    <lineage>
        <taxon>Bacteria</taxon>
        <taxon>Bacillati</taxon>
        <taxon>Bacillota</taxon>
        <taxon>Clostridia</taxon>
        <taxon>Eubacteriales</taxon>
        <taxon>Eubacteriaceae</taxon>
        <taxon>Eubacterium</taxon>
    </lineage>
</organism>
<dbReference type="SUPFAM" id="SSF88713">
    <property type="entry name" value="Glycoside hydrolase/deacetylase"/>
    <property type="match status" value="1"/>
</dbReference>
<dbReference type="RefSeq" id="WP_096920642.1">
    <property type="nucleotide sequence ID" value="NZ_CP029487.1"/>
</dbReference>
<dbReference type="InterPro" id="IPR037950">
    <property type="entry name" value="PgdA-like"/>
</dbReference>
<keyword evidence="3" id="KW-1185">Reference proteome</keyword>
<protein>
    <submittedName>
        <fullName evidence="2">Polysaccharide deacetylase</fullName>
    </submittedName>
</protein>
<dbReference type="Proteomes" id="UP000218387">
    <property type="component" value="Chromosome"/>
</dbReference>
<dbReference type="InterPro" id="IPR002509">
    <property type="entry name" value="NODB_dom"/>
</dbReference>
<evidence type="ECO:0000313" key="3">
    <source>
        <dbReference type="Proteomes" id="UP000218387"/>
    </source>
</evidence>
<gene>
    <name evidence="2" type="ORF">CPZ25_007475</name>
</gene>
<dbReference type="KEGG" id="emt:CPZ25_007475"/>
<dbReference type="PANTHER" id="PTHR47561">
    <property type="entry name" value="POLYSACCHARIDE DEACETYLASE FAMILY PROTEIN (AFU_ORTHOLOGUE AFUA_6G05030)"/>
    <property type="match status" value="1"/>
</dbReference>
<evidence type="ECO:0000313" key="2">
    <source>
        <dbReference type="EMBL" id="QCT71172.1"/>
    </source>
</evidence>
<proteinExistence type="predicted"/>
<dbReference type="GO" id="GO:0016810">
    <property type="term" value="F:hydrolase activity, acting on carbon-nitrogen (but not peptide) bonds"/>
    <property type="evidence" value="ECO:0007669"/>
    <property type="project" value="InterPro"/>
</dbReference>
<evidence type="ECO:0000259" key="1">
    <source>
        <dbReference type="PROSITE" id="PS51677"/>
    </source>
</evidence>
<feature type="domain" description="NodB homology" evidence="1">
    <location>
        <begin position="31"/>
        <end position="283"/>
    </location>
</feature>
<dbReference type="GO" id="GO:0005975">
    <property type="term" value="P:carbohydrate metabolic process"/>
    <property type="evidence" value="ECO:0007669"/>
    <property type="project" value="InterPro"/>
</dbReference>
<dbReference type="CDD" id="cd10938">
    <property type="entry name" value="CE4_HpPgdA_like"/>
    <property type="match status" value="1"/>
</dbReference>
<dbReference type="Gene3D" id="3.20.20.370">
    <property type="entry name" value="Glycoside hydrolase/deacetylase"/>
    <property type="match status" value="1"/>
</dbReference>
<sequence>MSTKKDIKVCINPHFDAVSLWIGSFGGEDSPCDISRGVHGAKRGVPRLLDLFNRFNIPVTWGVTGHSMESFPKAAEMICDAVATRGHEIGIHGYCHENPIAMTRQQEADVLDRTISTVEKISGKKPQGYMAPWWELSPNTVELLFERGINYDSSLMEDDYHPYYCRVGDSWTKINYNGDAADWMKPWKPGKAVDLVEIPASWHLDDAPPFLFVKASANSAGWLTGRQLGEIWQDQFDWVYRHHDYAVIPICCHPDACGINPHGLMMLERLITHMQNHEGVSFVTMQEVADDFRKRAPFGSKIEVGPESGLHEACY</sequence>
<dbReference type="AlphaFoldDB" id="A0A4P9C942"/>
<dbReference type="PROSITE" id="PS51677">
    <property type="entry name" value="NODB"/>
    <property type="match status" value="1"/>
</dbReference>
<dbReference type="Pfam" id="PF01522">
    <property type="entry name" value="Polysacc_deac_1"/>
    <property type="match status" value="1"/>
</dbReference>
<reference evidence="2 3" key="1">
    <citation type="submission" date="2018-05" db="EMBL/GenBank/DDBJ databases">
        <title>Genome comparison of Eubacterium sp.</title>
        <authorList>
            <person name="Feng Y."/>
            <person name="Sanchez-Andrea I."/>
            <person name="Stams A.J.M."/>
            <person name="De Vos W.M."/>
        </authorList>
    </citation>
    <scope>NUCLEOTIDE SEQUENCE [LARGE SCALE GENOMIC DNA]</scope>
    <source>
        <strain evidence="2 3">YI</strain>
    </source>
</reference>
<accession>A0A4P9C942</accession>
<dbReference type="EMBL" id="CP029487">
    <property type="protein sequence ID" value="QCT71172.1"/>
    <property type="molecule type" value="Genomic_DNA"/>
</dbReference>
<dbReference type="PANTHER" id="PTHR47561:SF1">
    <property type="entry name" value="POLYSACCHARIDE DEACETYLASE FAMILY PROTEIN (AFU_ORTHOLOGUE AFUA_6G05030)"/>
    <property type="match status" value="1"/>
</dbReference>